<dbReference type="OrthoDB" id="9784036at2"/>
<dbReference type="AlphaFoldDB" id="A0A368JHD5"/>
<protein>
    <submittedName>
        <fullName evidence="1">Alpha/beta hydrolase</fullName>
    </submittedName>
</protein>
<dbReference type="RefSeq" id="WP_114408699.1">
    <property type="nucleotide sequence ID" value="NZ_QOWE01000023.1"/>
</dbReference>
<dbReference type="GO" id="GO:0016787">
    <property type="term" value="F:hydrolase activity"/>
    <property type="evidence" value="ECO:0007669"/>
    <property type="project" value="UniProtKB-KW"/>
</dbReference>
<dbReference type="SUPFAM" id="SSF53474">
    <property type="entry name" value="alpha/beta-Hydrolases"/>
    <property type="match status" value="1"/>
</dbReference>
<dbReference type="PANTHER" id="PTHR48098:SF6">
    <property type="entry name" value="FERRI-BACILLIBACTIN ESTERASE BESA"/>
    <property type="match status" value="1"/>
</dbReference>
<keyword evidence="1" id="KW-0378">Hydrolase</keyword>
<dbReference type="InterPro" id="IPR050583">
    <property type="entry name" value="Mycobacterial_A85_antigen"/>
</dbReference>
<name>A0A368JHD5_9BACT</name>
<keyword evidence="2" id="KW-1185">Reference proteome</keyword>
<dbReference type="InterPro" id="IPR000801">
    <property type="entry name" value="Esterase-like"/>
</dbReference>
<evidence type="ECO:0000313" key="1">
    <source>
        <dbReference type="EMBL" id="RCR66952.1"/>
    </source>
</evidence>
<sequence length="352" mass="40110">MASIRFELTTPDDDRPVFISGPFCQWYPDVERFQLTKTGPGKYCIELPAGLAPLEYKYTRGSWDSVELSAAGEGVPNRVSRRQIGTRRDMVPHWRWFGLPFNPAFLPKISLVSDAFDAPQLDTTRRIRVLLPHDYNTSNTHYPVLYLNDGQNLFGEGSSFGNWTIDQKLAILAHRHHQKIIIVAIDHGDSERVAEFLPYNTRLADGKGHHYLDFIVHTLKPHIDARYRTLPDRTHTGMGGSSMGGLITVYAGLLHPSTFGKLLVFSPSLWAAPKVYADALRFYHPEPTKVYLYGGKQESAYMVPAMQRLQESLLRQKSSSNLKIHRSVDPKGKHTESRWGREFPQAVEWLFF</sequence>
<accession>A0A368JHD5</accession>
<dbReference type="InterPro" id="IPR029058">
    <property type="entry name" value="AB_hydrolase_fold"/>
</dbReference>
<organism evidence="1 2">
    <name type="scientific">Larkinella punicea</name>
    <dbReference type="NCBI Taxonomy" id="2315727"/>
    <lineage>
        <taxon>Bacteria</taxon>
        <taxon>Pseudomonadati</taxon>
        <taxon>Bacteroidota</taxon>
        <taxon>Cytophagia</taxon>
        <taxon>Cytophagales</taxon>
        <taxon>Spirosomataceae</taxon>
        <taxon>Larkinella</taxon>
    </lineage>
</organism>
<dbReference type="PANTHER" id="PTHR48098">
    <property type="entry name" value="ENTEROCHELIN ESTERASE-RELATED"/>
    <property type="match status" value="1"/>
</dbReference>
<reference evidence="1 2" key="1">
    <citation type="submission" date="2018-07" db="EMBL/GenBank/DDBJ databases">
        <title>Genome analysis of Larkinella rosea.</title>
        <authorList>
            <person name="Zhou Z."/>
            <person name="Wang G."/>
        </authorList>
    </citation>
    <scope>NUCLEOTIDE SEQUENCE [LARGE SCALE GENOMIC DNA]</scope>
    <source>
        <strain evidence="2">zzj9</strain>
    </source>
</reference>
<dbReference type="Gene3D" id="3.40.50.1820">
    <property type="entry name" value="alpha/beta hydrolase"/>
    <property type="match status" value="1"/>
</dbReference>
<proteinExistence type="predicted"/>
<dbReference type="Pfam" id="PF00756">
    <property type="entry name" value="Esterase"/>
    <property type="match status" value="1"/>
</dbReference>
<dbReference type="EMBL" id="QOWE01000023">
    <property type="protein sequence ID" value="RCR66952.1"/>
    <property type="molecule type" value="Genomic_DNA"/>
</dbReference>
<comment type="caution">
    <text evidence="1">The sequence shown here is derived from an EMBL/GenBank/DDBJ whole genome shotgun (WGS) entry which is preliminary data.</text>
</comment>
<dbReference type="Proteomes" id="UP000253383">
    <property type="component" value="Unassembled WGS sequence"/>
</dbReference>
<evidence type="ECO:0000313" key="2">
    <source>
        <dbReference type="Proteomes" id="UP000253383"/>
    </source>
</evidence>
<gene>
    <name evidence="1" type="ORF">DUE52_24445</name>
</gene>